<proteinExistence type="predicted"/>
<dbReference type="PANTHER" id="PTHR32094:SF5">
    <property type="entry name" value="FANCONI ANEMIA GROUP E PROTEIN"/>
    <property type="match status" value="1"/>
</dbReference>
<dbReference type="GeneID" id="117643081"/>
<keyword evidence="1" id="KW-1185">Reference proteome</keyword>
<dbReference type="Gene3D" id="1.25.40.480">
    <property type="match status" value="1"/>
</dbReference>
<dbReference type="OrthoDB" id="8193823at2759"/>
<gene>
    <name evidence="2" type="primary">LOC117643081</name>
</gene>
<dbReference type="GO" id="GO:0043240">
    <property type="term" value="C:Fanconi anaemia nuclear complex"/>
    <property type="evidence" value="ECO:0007669"/>
    <property type="project" value="InterPro"/>
</dbReference>
<sequence length="357" mass="39296">MASCDWGAWECHPDLEQEWKLFVQECQKSAKSDLTSDLWMNFWRSEQSPPSNDLPHPDCLEILDPVHRAEANTLPKDSPTVHVEEEINSKAADVALTDSQLQQINSVALELADILDMQCDSIPDDLKDCLCSLPANGMTALLMELESQLTNQKAYNFCSLLCEETAEGPCINVALVFEILFLPMLTGNSLENLSEEVKAGLIKMSDHFPSECVSHLLMPLLAHEVTSPSLLELLSALIQPLSETDCYSLMRYFVQQCSAPIEEWRISVLNCILSKARPSSLEGKAESSLLIGLLPILTASSRALSTSELFASLLLKVIPALKCCSSTRVHGELATIVQENKSFNKKALSDALKSLGS</sequence>
<dbReference type="InterPro" id="IPR039685">
    <property type="entry name" value="FANCE"/>
</dbReference>
<reference evidence="2" key="1">
    <citation type="submission" date="2025-08" db="UniProtKB">
        <authorList>
            <consortium name="RefSeq"/>
        </authorList>
    </citation>
    <scope>IDENTIFICATION</scope>
    <source>
        <tissue evidence="2">Total insect</tissue>
    </source>
</reference>
<dbReference type="InParanoid" id="A0A6P8YD72"/>
<dbReference type="RefSeq" id="XP_034237628.1">
    <property type="nucleotide sequence ID" value="XM_034381737.1"/>
</dbReference>
<evidence type="ECO:0000313" key="2">
    <source>
        <dbReference type="RefSeq" id="XP_034237628.1"/>
    </source>
</evidence>
<dbReference type="Proteomes" id="UP000515158">
    <property type="component" value="Unplaced"/>
</dbReference>
<dbReference type="AlphaFoldDB" id="A0A6P8YD72"/>
<evidence type="ECO:0000313" key="1">
    <source>
        <dbReference type="Proteomes" id="UP000515158"/>
    </source>
</evidence>
<dbReference type="PANTHER" id="PTHR32094">
    <property type="entry name" value="FANCONI ANEMIA GROUP E PROTEIN"/>
    <property type="match status" value="1"/>
</dbReference>
<protein>
    <submittedName>
        <fullName evidence="2">Uncharacterized protein LOC117643081 isoform X1</fullName>
    </submittedName>
</protein>
<name>A0A6P8YD72_THRPL</name>
<accession>A0A6P8YD72</accession>
<organism evidence="2">
    <name type="scientific">Thrips palmi</name>
    <name type="common">Melon thrips</name>
    <dbReference type="NCBI Taxonomy" id="161013"/>
    <lineage>
        <taxon>Eukaryota</taxon>
        <taxon>Metazoa</taxon>
        <taxon>Ecdysozoa</taxon>
        <taxon>Arthropoda</taxon>
        <taxon>Hexapoda</taxon>
        <taxon>Insecta</taxon>
        <taxon>Pterygota</taxon>
        <taxon>Neoptera</taxon>
        <taxon>Paraneoptera</taxon>
        <taxon>Thysanoptera</taxon>
        <taxon>Terebrantia</taxon>
        <taxon>Thripoidea</taxon>
        <taxon>Thripidae</taxon>
        <taxon>Thrips</taxon>
    </lineage>
</organism>
<dbReference type="GO" id="GO:0036297">
    <property type="term" value="P:interstrand cross-link repair"/>
    <property type="evidence" value="ECO:0007669"/>
    <property type="project" value="InterPro"/>
</dbReference>
<dbReference type="KEGG" id="tpal:117643081"/>